<evidence type="ECO:0000313" key="16">
    <source>
        <dbReference type="EMBL" id="MCT7945906.1"/>
    </source>
</evidence>
<keyword evidence="13" id="KW-0732">Signal</keyword>
<dbReference type="Gene3D" id="2.170.130.10">
    <property type="entry name" value="TonB-dependent receptor, plug domain"/>
    <property type="match status" value="1"/>
</dbReference>
<dbReference type="AlphaFoldDB" id="A0A9X2WUX8"/>
<feature type="domain" description="TonB-dependent receptor plug" evidence="15">
    <location>
        <begin position="64"/>
        <end position="178"/>
    </location>
</feature>
<dbReference type="PROSITE" id="PS52016">
    <property type="entry name" value="TONB_DEPENDENT_REC_3"/>
    <property type="match status" value="1"/>
</dbReference>
<evidence type="ECO:0000259" key="15">
    <source>
        <dbReference type="Pfam" id="PF07715"/>
    </source>
</evidence>
<evidence type="ECO:0000256" key="1">
    <source>
        <dbReference type="ARBA" id="ARBA00004571"/>
    </source>
</evidence>
<dbReference type="Gene3D" id="2.40.170.20">
    <property type="entry name" value="TonB-dependent receptor, beta-barrel domain"/>
    <property type="match status" value="1"/>
</dbReference>
<keyword evidence="9 11" id="KW-0472">Membrane</keyword>
<keyword evidence="5 11" id="KW-0812">Transmembrane</keyword>
<dbReference type="Proteomes" id="UP001155604">
    <property type="component" value="Unassembled WGS sequence"/>
</dbReference>
<dbReference type="Pfam" id="PF00593">
    <property type="entry name" value="TonB_dep_Rec_b-barrel"/>
    <property type="match status" value="1"/>
</dbReference>
<organism evidence="16 17">
    <name type="scientific">Shewanella septentrionalis</name>
    <dbReference type="NCBI Taxonomy" id="2952223"/>
    <lineage>
        <taxon>Bacteria</taxon>
        <taxon>Pseudomonadati</taxon>
        <taxon>Pseudomonadota</taxon>
        <taxon>Gammaproteobacteria</taxon>
        <taxon>Alteromonadales</taxon>
        <taxon>Shewanellaceae</taxon>
        <taxon>Shewanella</taxon>
    </lineage>
</organism>
<evidence type="ECO:0000256" key="10">
    <source>
        <dbReference type="ARBA" id="ARBA00023237"/>
    </source>
</evidence>
<keyword evidence="4" id="KW-0410">Iron transport</keyword>
<dbReference type="GO" id="GO:0006826">
    <property type="term" value="P:iron ion transport"/>
    <property type="evidence" value="ECO:0007669"/>
    <property type="project" value="UniProtKB-KW"/>
</dbReference>
<dbReference type="SUPFAM" id="SSF56935">
    <property type="entry name" value="Porins"/>
    <property type="match status" value="1"/>
</dbReference>
<keyword evidence="10 11" id="KW-0998">Cell outer membrane</keyword>
<accession>A0A9X2WUX8</accession>
<feature type="domain" description="TonB-dependent receptor-like beta-barrel" evidence="14">
    <location>
        <begin position="275"/>
        <end position="669"/>
    </location>
</feature>
<comment type="subcellular location">
    <subcellularLocation>
        <location evidence="1 11">Cell outer membrane</location>
        <topology evidence="1 11">Multi-pass membrane protein</topology>
    </subcellularLocation>
</comment>
<keyword evidence="2 11" id="KW-0813">Transport</keyword>
<proteinExistence type="inferred from homology"/>
<evidence type="ECO:0000256" key="11">
    <source>
        <dbReference type="PROSITE-ProRule" id="PRU01360"/>
    </source>
</evidence>
<evidence type="ECO:0000313" key="17">
    <source>
        <dbReference type="Proteomes" id="UP001155604"/>
    </source>
</evidence>
<dbReference type="RefSeq" id="WP_261272717.1">
    <property type="nucleotide sequence ID" value="NZ_JAMTCC010000016.1"/>
</dbReference>
<dbReference type="GO" id="GO:0009279">
    <property type="term" value="C:cell outer membrane"/>
    <property type="evidence" value="ECO:0007669"/>
    <property type="project" value="UniProtKB-SubCell"/>
</dbReference>
<dbReference type="InterPro" id="IPR012910">
    <property type="entry name" value="Plug_dom"/>
</dbReference>
<sequence>MPRFGKFYPQSKWVIGSLALGLSAISGSTIADSGAAPDKQSKQQDAAGNIEVITVYGQKIERTLKETASSVTVITEEQLRKNADQSTISEILGGTPNLIYAGNTDAPIIRGTDTKGPVAAGNAYLSKPVPGATISVDGKYLSPAELDLGAAGVWDVSSIEVYRGPQTTSQGANSIAGAVVIHTHNPTYTPEFAAQALYGSRNKKRFSVMASGALSNDFAARISADYSARDTFVDYVNPEFTAHDLDFEFKNQNLRAKLLWEPEKYSNFSAMLTYSSTEAKRPRNEVVSEPYNDLENRSIFQDNQEVSNHVGIFDLEYVFDNGMKLHNQLQYSEGQFDYRFAAPYQGIAKRDNENFSNDIRLNFGDKSSEFSGVAGVFYWDDKTNNKLNNVFGNADADLRHTSFAPYGEVIWRFSPKWAFTSALRYQSDEISHDGIASYIPGVRHQYEETFTALLPKVALSYDLTDNVLIGAMISEGNIPGGTGINFRGGEYYTFDAESAWNYELFTRIDLLEQRLIINSNLFYTRFKDSQRSVTDYLDGRPFGSVIINADEAQSYGIELDWNFKVVDSFSLYGGLGLLETEISEFNDYRGEEFVGNEFSKAPGYMFNLGFDYAITDAFKVSGDVRHTDGYFSTDTNEPELRVGSYTTVNLNSSYQINQYFEAFVYARNLLDERAPVAKMADRSTGGVDAYLLEPREIGVGVRAKF</sequence>
<comment type="similarity">
    <text evidence="11 12">Belongs to the TonB-dependent receptor family.</text>
</comment>
<evidence type="ECO:0000256" key="6">
    <source>
        <dbReference type="ARBA" id="ARBA00023004"/>
    </source>
</evidence>
<keyword evidence="17" id="KW-1185">Reference proteome</keyword>
<protein>
    <submittedName>
        <fullName evidence="16">TonB-dependent receptor</fullName>
    </submittedName>
</protein>
<dbReference type="EMBL" id="JAMTCC010000016">
    <property type="protein sequence ID" value="MCT7945906.1"/>
    <property type="molecule type" value="Genomic_DNA"/>
</dbReference>
<evidence type="ECO:0000256" key="5">
    <source>
        <dbReference type="ARBA" id="ARBA00022692"/>
    </source>
</evidence>
<keyword evidence="6" id="KW-0408">Iron</keyword>
<evidence type="ECO:0000256" key="2">
    <source>
        <dbReference type="ARBA" id="ARBA00022448"/>
    </source>
</evidence>
<keyword evidence="7" id="KW-0406">Ion transport</keyword>
<feature type="signal peptide" evidence="13">
    <location>
        <begin position="1"/>
        <end position="31"/>
    </location>
</feature>
<keyword evidence="16" id="KW-0675">Receptor</keyword>
<dbReference type="PANTHER" id="PTHR32552:SF81">
    <property type="entry name" value="TONB-DEPENDENT OUTER MEMBRANE RECEPTOR"/>
    <property type="match status" value="1"/>
</dbReference>
<name>A0A9X2WUX8_9GAMM</name>
<evidence type="ECO:0000259" key="14">
    <source>
        <dbReference type="Pfam" id="PF00593"/>
    </source>
</evidence>
<keyword evidence="3 11" id="KW-1134">Transmembrane beta strand</keyword>
<feature type="chain" id="PRO_5040966389" evidence="13">
    <location>
        <begin position="32"/>
        <end position="705"/>
    </location>
</feature>
<comment type="caution">
    <text evidence="16">The sequence shown here is derived from an EMBL/GenBank/DDBJ whole genome shotgun (WGS) entry which is preliminary data.</text>
</comment>
<dbReference type="InterPro" id="IPR000531">
    <property type="entry name" value="Beta-barrel_TonB"/>
</dbReference>
<evidence type="ECO:0000256" key="13">
    <source>
        <dbReference type="SAM" id="SignalP"/>
    </source>
</evidence>
<dbReference type="InterPro" id="IPR036942">
    <property type="entry name" value="Beta-barrel_TonB_sf"/>
</dbReference>
<evidence type="ECO:0000256" key="8">
    <source>
        <dbReference type="ARBA" id="ARBA00023077"/>
    </source>
</evidence>
<dbReference type="InterPro" id="IPR039426">
    <property type="entry name" value="TonB-dep_rcpt-like"/>
</dbReference>
<dbReference type="PANTHER" id="PTHR32552">
    <property type="entry name" value="FERRICHROME IRON RECEPTOR-RELATED"/>
    <property type="match status" value="1"/>
</dbReference>
<dbReference type="InterPro" id="IPR037066">
    <property type="entry name" value="Plug_dom_sf"/>
</dbReference>
<dbReference type="Pfam" id="PF07715">
    <property type="entry name" value="Plug"/>
    <property type="match status" value="1"/>
</dbReference>
<evidence type="ECO:0000256" key="9">
    <source>
        <dbReference type="ARBA" id="ARBA00023136"/>
    </source>
</evidence>
<reference evidence="16" key="1">
    <citation type="journal article" date="2023" name="Int. J. Syst. Evol. Microbiol.">
        <title>&lt;i&gt;Shewanella septentrionalis&lt;/i&gt; sp. nov. and &lt;i&gt;Shewanella holmiensis&lt;/i&gt; sp. nov., isolated from Baltic Sea water and sediments.</title>
        <authorList>
            <person name="Martin-Rodriguez A.J."/>
            <person name="Thorell K."/>
            <person name="Joffre E."/>
            <person name="Jensie-Markopoulos S."/>
            <person name="Moore E.R.B."/>
            <person name="Sjoling A."/>
        </authorList>
    </citation>
    <scope>NUCLEOTIDE SEQUENCE</scope>
    <source>
        <strain evidence="16">SP1W3</strain>
    </source>
</reference>
<evidence type="ECO:0000256" key="3">
    <source>
        <dbReference type="ARBA" id="ARBA00022452"/>
    </source>
</evidence>
<evidence type="ECO:0000256" key="4">
    <source>
        <dbReference type="ARBA" id="ARBA00022496"/>
    </source>
</evidence>
<evidence type="ECO:0000256" key="7">
    <source>
        <dbReference type="ARBA" id="ARBA00023065"/>
    </source>
</evidence>
<gene>
    <name evidence="16" type="ORF">NE536_11115</name>
</gene>
<keyword evidence="8 12" id="KW-0798">TonB box</keyword>
<evidence type="ECO:0000256" key="12">
    <source>
        <dbReference type="RuleBase" id="RU003357"/>
    </source>
</evidence>